<feature type="non-terminal residue" evidence="1">
    <location>
        <position position="172"/>
    </location>
</feature>
<dbReference type="InterPro" id="IPR015943">
    <property type="entry name" value="WD40/YVTN_repeat-like_dom_sf"/>
</dbReference>
<dbReference type="SUPFAM" id="SSF63829">
    <property type="entry name" value="Calcium-dependent phosphotriesterase"/>
    <property type="match status" value="1"/>
</dbReference>
<dbReference type="InterPro" id="IPR011110">
    <property type="entry name" value="Reg_prop"/>
</dbReference>
<accession>K1SVI2</accession>
<dbReference type="Pfam" id="PF07494">
    <property type="entry name" value="Reg_prop"/>
    <property type="match status" value="1"/>
</dbReference>
<keyword evidence="1" id="KW-0418">Kinase</keyword>
<reference evidence="1" key="1">
    <citation type="journal article" date="2013" name="Environ. Microbiol.">
        <title>Microbiota from the distal guts of lean and obese adolescents exhibit partial functional redundancy besides clear differences in community structure.</title>
        <authorList>
            <person name="Ferrer M."/>
            <person name="Ruiz A."/>
            <person name="Lanza F."/>
            <person name="Haange S.B."/>
            <person name="Oberbach A."/>
            <person name="Till H."/>
            <person name="Bargiela R."/>
            <person name="Campoy C."/>
            <person name="Segura M.T."/>
            <person name="Richter M."/>
            <person name="von Bergen M."/>
            <person name="Seifert J."/>
            <person name="Suarez A."/>
        </authorList>
    </citation>
    <scope>NUCLEOTIDE SEQUENCE</scope>
</reference>
<dbReference type="Gene3D" id="2.130.10.10">
    <property type="entry name" value="YVTN repeat-like/Quinoprotein amine dehydrogenase"/>
    <property type="match status" value="1"/>
</dbReference>
<gene>
    <name evidence="1" type="ORF">LEA_17498</name>
</gene>
<protein>
    <submittedName>
        <fullName evidence="1">Two-component system sensor histidine kinase/response regulator, hybrid ('one component system')</fullName>
    </submittedName>
</protein>
<evidence type="ECO:0000313" key="1">
    <source>
        <dbReference type="EMBL" id="EKC51256.1"/>
    </source>
</evidence>
<dbReference type="EMBL" id="AJWY01011978">
    <property type="protein sequence ID" value="EKC51256.1"/>
    <property type="molecule type" value="Genomic_DNA"/>
</dbReference>
<comment type="caution">
    <text evidence="1">The sequence shown here is derived from an EMBL/GenBank/DDBJ whole genome shotgun (WGS) entry which is preliminary data.</text>
</comment>
<name>K1SVI2_9ZZZZ</name>
<keyword evidence="1" id="KW-0808">Transferase</keyword>
<proteinExistence type="predicted"/>
<dbReference type="GO" id="GO:0016301">
    <property type="term" value="F:kinase activity"/>
    <property type="evidence" value="ECO:0007669"/>
    <property type="project" value="UniProtKB-KW"/>
</dbReference>
<organism evidence="1">
    <name type="scientific">human gut metagenome</name>
    <dbReference type="NCBI Taxonomy" id="408170"/>
    <lineage>
        <taxon>unclassified sequences</taxon>
        <taxon>metagenomes</taxon>
        <taxon>organismal metagenomes</taxon>
    </lineage>
</organism>
<dbReference type="AlphaFoldDB" id="K1SVI2"/>
<sequence>MLTMVFQPRVYSIVEAEDGAMWISTKRGVDRYNGQQVTNYTLYTEMPYSDASGRCIKLTKDAQHLIYAYDNKGKVYIYDKRKDTFVLKCNLQKILGGSIVLNELLVDEKGNFWLAMDRGIYCLSAATDGKEIVRETAKGRFVLKNTYINHIQFIGQKLLIGTFKDVYCYSMS</sequence>